<dbReference type="SMART" id="SM00220">
    <property type="entry name" value="S_TKc"/>
    <property type="match status" value="1"/>
</dbReference>
<evidence type="ECO:0000256" key="3">
    <source>
        <dbReference type="ARBA" id="ARBA00022777"/>
    </source>
</evidence>
<evidence type="ECO:0000256" key="1">
    <source>
        <dbReference type="ARBA" id="ARBA00022679"/>
    </source>
</evidence>
<dbReference type="GO" id="GO:0004674">
    <property type="term" value="F:protein serine/threonine kinase activity"/>
    <property type="evidence" value="ECO:0007669"/>
    <property type="project" value="TreeGrafter"/>
</dbReference>
<evidence type="ECO:0000256" key="4">
    <source>
        <dbReference type="ARBA" id="ARBA00022840"/>
    </source>
</evidence>
<dbReference type="Proteomes" id="UP000199473">
    <property type="component" value="Unassembled WGS sequence"/>
</dbReference>
<gene>
    <name evidence="6" type="ORF">SAMN02745775_12119</name>
</gene>
<dbReference type="OrthoDB" id="9801841at2"/>
<dbReference type="Gene3D" id="1.10.510.10">
    <property type="entry name" value="Transferase(Phosphotransferase) domain 1"/>
    <property type="match status" value="1"/>
</dbReference>
<dbReference type="Pfam" id="PF00069">
    <property type="entry name" value="Pkinase"/>
    <property type="match status" value="1"/>
</dbReference>
<dbReference type="PANTHER" id="PTHR43289">
    <property type="entry name" value="MITOGEN-ACTIVATED PROTEIN KINASE KINASE KINASE 20-RELATED"/>
    <property type="match status" value="1"/>
</dbReference>
<keyword evidence="2" id="KW-0547">Nucleotide-binding</keyword>
<feature type="domain" description="Protein kinase" evidence="5">
    <location>
        <begin position="1"/>
        <end position="142"/>
    </location>
</feature>
<evidence type="ECO:0000313" key="7">
    <source>
        <dbReference type="Proteomes" id="UP000199473"/>
    </source>
</evidence>
<proteinExistence type="predicted"/>
<evidence type="ECO:0000256" key="2">
    <source>
        <dbReference type="ARBA" id="ARBA00022741"/>
    </source>
</evidence>
<keyword evidence="7" id="KW-1185">Reference proteome</keyword>
<name>A0A1I4F006_9PROT</name>
<dbReference type="InterPro" id="IPR011009">
    <property type="entry name" value="Kinase-like_dom_sf"/>
</dbReference>
<dbReference type="GO" id="GO:0005524">
    <property type="term" value="F:ATP binding"/>
    <property type="evidence" value="ECO:0007669"/>
    <property type="project" value="UniProtKB-KW"/>
</dbReference>
<dbReference type="AlphaFoldDB" id="A0A1I4F006"/>
<dbReference type="SUPFAM" id="SSF56112">
    <property type="entry name" value="Protein kinase-like (PK-like)"/>
    <property type="match status" value="1"/>
</dbReference>
<keyword evidence="4" id="KW-0067">ATP-binding</keyword>
<reference evidence="6 7" key="1">
    <citation type="submission" date="2016-10" db="EMBL/GenBank/DDBJ databases">
        <authorList>
            <person name="de Groot N.N."/>
        </authorList>
    </citation>
    <scope>NUCLEOTIDE SEQUENCE [LARGE SCALE GENOMIC DNA]</scope>
    <source>
        <strain evidence="6 7">DSM 19981</strain>
    </source>
</reference>
<dbReference type="PROSITE" id="PS50011">
    <property type="entry name" value="PROTEIN_KINASE_DOM"/>
    <property type="match status" value="1"/>
</dbReference>
<keyword evidence="3 6" id="KW-0418">Kinase</keyword>
<dbReference type="InterPro" id="IPR000719">
    <property type="entry name" value="Prot_kinase_dom"/>
</dbReference>
<protein>
    <submittedName>
        <fullName evidence="6">Protein kinase domain-containing protein</fullName>
    </submittedName>
</protein>
<evidence type="ECO:0000259" key="5">
    <source>
        <dbReference type="PROSITE" id="PS50011"/>
    </source>
</evidence>
<sequence>MKPANILLTMSENTGHGTPKLTDFGIARTEASDLTLTGTLAGTPAYMAPEQLRGEAADARADLWGLGVVLFEMLAGRHPFRPPADFFAVTHAIIHRPTPALGSLVAGLPTGLEAIVARATAKVAADRFGHASDMADALRAVLASPGRWPERSAFLAQEEPEDTTRRVGAAGCT</sequence>
<keyword evidence="1" id="KW-0808">Transferase</keyword>
<dbReference type="EMBL" id="FOSQ01000021">
    <property type="protein sequence ID" value="SFL11244.1"/>
    <property type="molecule type" value="Genomic_DNA"/>
</dbReference>
<dbReference type="PANTHER" id="PTHR43289:SF6">
    <property type="entry name" value="SERINE_THREONINE-PROTEIN KINASE NEKL-3"/>
    <property type="match status" value="1"/>
</dbReference>
<accession>A0A1I4F006</accession>
<organism evidence="6 7">
    <name type="scientific">Falsiroseomonas stagni DSM 19981</name>
    <dbReference type="NCBI Taxonomy" id="1123062"/>
    <lineage>
        <taxon>Bacteria</taxon>
        <taxon>Pseudomonadati</taxon>
        <taxon>Pseudomonadota</taxon>
        <taxon>Alphaproteobacteria</taxon>
        <taxon>Acetobacterales</taxon>
        <taxon>Roseomonadaceae</taxon>
        <taxon>Falsiroseomonas</taxon>
    </lineage>
</organism>
<dbReference type="CDD" id="cd14014">
    <property type="entry name" value="STKc_PknB_like"/>
    <property type="match status" value="1"/>
</dbReference>
<evidence type="ECO:0000313" key="6">
    <source>
        <dbReference type="EMBL" id="SFL11244.1"/>
    </source>
</evidence>
<dbReference type="STRING" id="1123062.SAMN02745775_12119"/>